<dbReference type="GeneID" id="85494758"/>
<sequence length="477" mass="54158">MFNKIFQRRLVRLKASGPPSAPSSDIVDEAAHVQIPDAQAGWPPGPTTGADPGRDAKTGALNVLDSQAYPTILDNIIQLAPYSSLLLLRATSHSTRRRVDARLCAHLVISEPKDDREVGHHFYTMTAPKRYGTRDNLHLHTIAAQKWCEPVHNLRIPGFAFHEASVDYHIDWISWFEWNNSDRRISPFKPMGGKEAGRSEPRVNRAKEWCNEALKTTKVLDIEGNVSAALEHLRLNPHTVRAFPDKYEQMYDVNISCHNLLLDISLHNRYHWREGNTFLNLASNRGPLALISAYPWDVRRLTLWVRIYAHSPHEGQVIRGFVPYYGLRDVVVVLKHYNENTPEAIPHSRPCGILADMIEKLVPNLATTRLTVVGIDPASSLALGVAKVAFRPDEDMAKNKTADGRTQSYQSWYWDELCTILRDKFLDMVAEKVRKYHGLEWMERFANVRAMDSQEWEAEARASGKPCDTTLETTLST</sequence>
<name>A0AA48IJ40_9TREE</name>
<reference evidence="1" key="1">
    <citation type="journal article" date="2023" name="BMC Genomics">
        <title>Chromosome-level genome assemblies of Cutaneotrichosporon spp. (Trichosporonales, Basidiomycota) reveal imbalanced evolution between nucleotide sequences and chromosome synteny.</title>
        <authorList>
            <person name="Kobayashi Y."/>
            <person name="Kayamori A."/>
            <person name="Aoki K."/>
            <person name="Shiwa Y."/>
            <person name="Matsutani M."/>
            <person name="Fujita N."/>
            <person name="Sugita T."/>
            <person name="Iwasaki W."/>
            <person name="Tanaka N."/>
            <person name="Takashima M."/>
        </authorList>
    </citation>
    <scope>NUCLEOTIDE SEQUENCE</scope>
    <source>
        <strain evidence="1">HIS019</strain>
    </source>
</reference>
<dbReference type="AlphaFoldDB" id="A0AA48IJ40"/>
<dbReference type="KEGG" id="ccac:CcaHIS019_0309580"/>
<gene>
    <name evidence="1" type="ORF">CcaverHIS019_0309580</name>
</gene>
<accession>A0AA48IJ40</accession>
<evidence type="ECO:0000313" key="1">
    <source>
        <dbReference type="EMBL" id="BEI90888.1"/>
    </source>
</evidence>
<evidence type="ECO:0000313" key="2">
    <source>
        <dbReference type="Proteomes" id="UP001233271"/>
    </source>
</evidence>
<dbReference type="RefSeq" id="XP_060456153.1">
    <property type="nucleotide sequence ID" value="XM_060599462.1"/>
</dbReference>
<dbReference type="EMBL" id="AP028214">
    <property type="protein sequence ID" value="BEI90888.1"/>
    <property type="molecule type" value="Genomic_DNA"/>
</dbReference>
<organism evidence="1 2">
    <name type="scientific">Cutaneotrichosporon cavernicola</name>
    <dbReference type="NCBI Taxonomy" id="279322"/>
    <lineage>
        <taxon>Eukaryota</taxon>
        <taxon>Fungi</taxon>
        <taxon>Dikarya</taxon>
        <taxon>Basidiomycota</taxon>
        <taxon>Agaricomycotina</taxon>
        <taxon>Tremellomycetes</taxon>
        <taxon>Trichosporonales</taxon>
        <taxon>Trichosporonaceae</taxon>
        <taxon>Cutaneotrichosporon</taxon>
    </lineage>
</organism>
<dbReference type="Proteomes" id="UP001233271">
    <property type="component" value="Chromosome 3"/>
</dbReference>
<protein>
    <submittedName>
        <fullName evidence="1">Uncharacterized protein</fullName>
    </submittedName>
</protein>
<keyword evidence="2" id="KW-1185">Reference proteome</keyword>
<proteinExistence type="predicted"/>